<evidence type="ECO:0000313" key="1">
    <source>
        <dbReference type="EMBL" id="CAF1213601.1"/>
    </source>
</evidence>
<evidence type="ECO:0000313" key="2">
    <source>
        <dbReference type="Proteomes" id="UP000663855"/>
    </source>
</evidence>
<dbReference type="Proteomes" id="UP000663855">
    <property type="component" value="Unassembled WGS sequence"/>
</dbReference>
<proteinExistence type="predicted"/>
<dbReference type="AlphaFoldDB" id="A0A814XDQ4"/>
<protein>
    <submittedName>
        <fullName evidence="1">Uncharacterized protein</fullName>
    </submittedName>
</protein>
<gene>
    <name evidence="1" type="ORF">CJN711_LOCUS12639</name>
</gene>
<sequence>MRANKTQHLLQDNDVKFWGNDIWSGNSPDLNVAECIGSIIKDEVETKMLSEAEYNQYHEDTLKMHIENVLTSMEEDTELFETLLCSYPSRLSSVKNVNGRHTDY</sequence>
<comment type="caution">
    <text evidence="1">The sequence shown here is derived from an EMBL/GenBank/DDBJ whole genome shotgun (WGS) entry which is preliminary data.</text>
</comment>
<dbReference type="GO" id="GO:0003676">
    <property type="term" value="F:nucleic acid binding"/>
    <property type="evidence" value="ECO:0007669"/>
    <property type="project" value="InterPro"/>
</dbReference>
<dbReference type="Gene3D" id="3.30.420.10">
    <property type="entry name" value="Ribonuclease H-like superfamily/Ribonuclease H"/>
    <property type="match status" value="1"/>
</dbReference>
<organism evidence="1 2">
    <name type="scientific">Rotaria magnacalcarata</name>
    <dbReference type="NCBI Taxonomy" id="392030"/>
    <lineage>
        <taxon>Eukaryota</taxon>
        <taxon>Metazoa</taxon>
        <taxon>Spiralia</taxon>
        <taxon>Gnathifera</taxon>
        <taxon>Rotifera</taxon>
        <taxon>Eurotatoria</taxon>
        <taxon>Bdelloidea</taxon>
        <taxon>Philodinida</taxon>
        <taxon>Philodinidae</taxon>
        <taxon>Rotaria</taxon>
    </lineage>
</organism>
<dbReference type="InterPro" id="IPR036397">
    <property type="entry name" value="RNaseH_sf"/>
</dbReference>
<name>A0A814XDQ4_9BILA</name>
<accession>A0A814XDQ4</accession>
<reference evidence="1" key="1">
    <citation type="submission" date="2021-02" db="EMBL/GenBank/DDBJ databases">
        <authorList>
            <person name="Nowell W R."/>
        </authorList>
    </citation>
    <scope>NUCLEOTIDE SEQUENCE</scope>
</reference>
<dbReference type="EMBL" id="CAJNOV010005550">
    <property type="protein sequence ID" value="CAF1213601.1"/>
    <property type="molecule type" value="Genomic_DNA"/>
</dbReference>